<evidence type="ECO:0000313" key="2">
    <source>
        <dbReference type="Proteomes" id="UP001204746"/>
    </source>
</evidence>
<evidence type="ECO:0000313" key="1">
    <source>
        <dbReference type="EMBL" id="MCQ8192671.1"/>
    </source>
</evidence>
<dbReference type="RefSeq" id="WP_256653530.1">
    <property type="nucleotide sequence ID" value="NZ_JANIAA010000027.1"/>
</dbReference>
<dbReference type="Proteomes" id="UP001204746">
    <property type="component" value="Unassembled WGS sequence"/>
</dbReference>
<proteinExistence type="predicted"/>
<sequence length="68" mass="7479">MPSGPRPTRARPYGAARGYTLRVSAVPAIHRRLLARCQPLDSGQGAPAVPAQRKARREYENRVNALVE</sequence>
<comment type="caution">
    <text evidence="1">The sequence shown here is derived from an EMBL/GenBank/DDBJ whole genome shotgun (WGS) entry which is preliminary data.</text>
</comment>
<gene>
    <name evidence="1" type="ORF">NP777_31260</name>
</gene>
<keyword evidence="2" id="KW-1185">Reference proteome</keyword>
<accession>A0ABT1V5K8</accession>
<organism evidence="1 2">
    <name type="scientific">Streptomyces rugosispiralis</name>
    <dbReference type="NCBI Taxonomy" id="2967341"/>
    <lineage>
        <taxon>Bacteria</taxon>
        <taxon>Bacillati</taxon>
        <taxon>Actinomycetota</taxon>
        <taxon>Actinomycetes</taxon>
        <taxon>Kitasatosporales</taxon>
        <taxon>Streptomycetaceae</taxon>
        <taxon>Streptomyces</taxon>
    </lineage>
</organism>
<protein>
    <recommendedName>
        <fullName evidence="3">Transposase</fullName>
    </recommendedName>
</protein>
<evidence type="ECO:0008006" key="3">
    <source>
        <dbReference type="Google" id="ProtNLM"/>
    </source>
</evidence>
<name>A0ABT1V5K8_9ACTN</name>
<reference evidence="1 2" key="1">
    <citation type="submission" date="2022-07" db="EMBL/GenBank/DDBJ databases">
        <authorList>
            <person name="Phongsopitanun W."/>
            <person name="Tanasupawat S."/>
        </authorList>
    </citation>
    <scope>NUCLEOTIDE SEQUENCE [LARGE SCALE GENOMIC DNA]</scope>
    <source>
        <strain evidence="1 2">RCU-064</strain>
    </source>
</reference>
<dbReference type="EMBL" id="JANIAA010000027">
    <property type="protein sequence ID" value="MCQ8192671.1"/>
    <property type="molecule type" value="Genomic_DNA"/>
</dbReference>